<keyword evidence="1" id="KW-0472">Membrane</keyword>
<evidence type="ECO:0000313" key="2">
    <source>
        <dbReference type="EMBL" id="KAF8481599.1"/>
    </source>
</evidence>
<name>A0A9P5TA77_9AGAM</name>
<reference evidence="2" key="1">
    <citation type="submission" date="2019-10" db="EMBL/GenBank/DDBJ databases">
        <authorList>
            <consortium name="DOE Joint Genome Institute"/>
            <person name="Kuo A."/>
            <person name="Miyauchi S."/>
            <person name="Kiss E."/>
            <person name="Drula E."/>
            <person name="Kohler A."/>
            <person name="Sanchez-Garcia M."/>
            <person name="Andreopoulos B."/>
            <person name="Barry K.W."/>
            <person name="Bonito G."/>
            <person name="Buee M."/>
            <person name="Carver A."/>
            <person name="Chen C."/>
            <person name="Cichocki N."/>
            <person name="Clum A."/>
            <person name="Culley D."/>
            <person name="Crous P.W."/>
            <person name="Fauchery L."/>
            <person name="Girlanda M."/>
            <person name="Hayes R."/>
            <person name="Keri Z."/>
            <person name="LaButti K."/>
            <person name="Lipzen A."/>
            <person name="Lombard V."/>
            <person name="Magnuson J."/>
            <person name="Maillard F."/>
            <person name="Morin E."/>
            <person name="Murat C."/>
            <person name="Nolan M."/>
            <person name="Ohm R."/>
            <person name="Pangilinan J."/>
            <person name="Pereira M."/>
            <person name="Perotto S."/>
            <person name="Peter M."/>
            <person name="Riley R."/>
            <person name="Sitrit Y."/>
            <person name="Stielow B."/>
            <person name="Szollosi G."/>
            <person name="Zifcakova L."/>
            <person name="Stursova M."/>
            <person name="Spatafora J.W."/>
            <person name="Tedersoo L."/>
            <person name="Vaario L.-M."/>
            <person name="Yamada A."/>
            <person name="Yan M."/>
            <person name="Wang P."/>
            <person name="Xu J."/>
            <person name="Bruns T."/>
            <person name="Baldrian P."/>
            <person name="Vilgalys R."/>
            <person name="Henrissat B."/>
            <person name="Grigoriev I.V."/>
            <person name="Hibbett D."/>
            <person name="Nagy L.G."/>
            <person name="Martin F.M."/>
        </authorList>
    </citation>
    <scope>NUCLEOTIDE SEQUENCE</scope>
    <source>
        <strain evidence="2">Prilba</strain>
    </source>
</reference>
<keyword evidence="1" id="KW-0812">Transmembrane</keyword>
<reference evidence="2" key="2">
    <citation type="journal article" date="2020" name="Nat. Commun.">
        <title>Large-scale genome sequencing of mycorrhizal fungi provides insights into the early evolution of symbiotic traits.</title>
        <authorList>
            <person name="Miyauchi S."/>
            <person name="Kiss E."/>
            <person name="Kuo A."/>
            <person name="Drula E."/>
            <person name="Kohler A."/>
            <person name="Sanchez-Garcia M."/>
            <person name="Morin E."/>
            <person name="Andreopoulos B."/>
            <person name="Barry K.W."/>
            <person name="Bonito G."/>
            <person name="Buee M."/>
            <person name="Carver A."/>
            <person name="Chen C."/>
            <person name="Cichocki N."/>
            <person name="Clum A."/>
            <person name="Culley D."/>
            <person name="Crous P.W."/>
            <person name="Fauchery L."/>
            <person name="Girlanda M."/>
            <person name="Hayes R.D."/>
            <person name="Keri Z."/>
            <person name="LaButti K."/>
            <person name="Lipzen A."/>
            <person name="Lombard V."/>
            <person name="Magnuson J."/>
            <person name="Maillard F."/>
            <person name="Murat C."/>
            <person name="Nolan M."/>
            <person name="Ohm R.A."/>
            <person name="Pangilinan J."/>
            <person name="Pereira M.F."/>
            <person name="Perotto S."/>
            <person name="Peter M."/>
            <person name="Pfister S."/>
            <person name="Riley R."/>
            <person name="Sitrit Y."/>
            <person name="Stielow J.B."/>
            <person name="Szollosi G."/>
            <person name="Zifcakova L."/>
            <person name="Stursova M."/>
            <person name="Spatafora J.W."/>
            <person name="Tedersoo L."/>
            <person name="Vaario L.M."/>
            <person name="Yamada A."/>
            <person name="Yan M."/>
            <person name="Wang P."/>
            <person name="Xu J."/>
            <person name="Bruns T."/>
            <person name="Baldrian P."/>
            <person name="Vilgalys R."/>
            <person name="Dunand C."/>
            <person name="Henrissat B."/>
            <person name="Grigoriev I.V."/>
            <person name="Hibbett D."/>
            <person name="Nagy L.G."/>
            <person name="Martin F.M."/>
        </authorList>
    </citation>
    <scope>NUCLEOTIDE SEQUENCE</scope>
    <source>
        <strain evidence="2">Prilba</strain>
    </source>
</reference>
<evidence type="ECO:0000256" key="1">
    <source>
        <dbReference type="SAM" id="Phobius"/>
    </source>
</evidence>
<dbReference type="Proteomes" id="UP000759537">
    <property type="component" value="Unassembled WGS sequence"/>
</dbReference>
<sequence>MQKYDVRQAKILHLWWLATCLTNLIGVPVHPGNPWAASRPTHLPLHLPGPPYLDSATTVLMRTIVGNFLLWVLLLPWRGHGYDMTQYITVRWPFLPLRLEKKNASGCERGGCPRRLANRKE</sequence>
<keyword evidence="1" id="KW-1133">Transmembrane helix</keyword>
<keyword evidence="3" id="KW-1185">Reference proteome</keyword>
<protein>
    <submittedName>
        <fullName evidence="2">Uncharacterized protein</fullName>
    </submittedName>
</protein>
<proteinExistence type="predicted"/>
<evidence type="ECO:0000313" key="3">
    <source>
        <dbReference type="Proteomes" id="UP000759537"/>
    </source>
</evidence>
<dbReference type="EMBL" id="WHVB01000006">
    <property type="protein sequence ID" value="KAF8481599.1"/>
    <property type="molecule type" value="Genomic_DNA"/>
</dbReference>
<gene>
    <name evidence="2" type="ORF">DFH94DRAFT_731780</name>
</gene>
<feature type="transmembrane region" description="Helical" evidence="1">
    <location>
        <begin position="12"/>
        <end position="32"/>
    </location>
</feature>
<dbReference type="AlphaFoldDB" id="A0A9P5TA77"/>
<feature type="transmembrane region" description="Helical" evidence="1">
    <location>
        <begin position="52"/>
        <end position="74"/>
    </location>
</feature>
<comment type="caution">
    <text evidence="2">The sequence shown here is derived from an EMBL/GenBank/DDBJ whole genome shotgun (WGS) entry which is preliminary data.</text>
</comment>
<organism evidence="2 3">
    <name type="scientific">Russula ochroleuca</name>
    <dbReference type="NCBI Taxonomy" id="152965"/>
    <lineage>
        <taxon>Eukaryota</taxon>
        <taxon>Fungi</taxon>
        <taxon>Dikarya</taxon>
        <taxon>Basidiomycota</taxon>
        <taxon>Agaricomycotina</taxon>
        <taxon>Agaricomycetes</taxon>
        <taxon>Russulales</taxon>
        <taxon>Russulaceae</taxon>
        <taxon>Russula</taxon>
    </lineage>
</organism>
<accession>A0A9P5TA77</accession>